<comment type="similarity">
    <text evidence="2">Belongs to the iron-containing alcohol dehydrogenase family.</text>
</comment>
<dbReference type="AlphaFoldDB" id="A0A2X0WXV2"/>
<dbReference type="CDD" id="cd08187">
    <property type="entry name" value="BDH"/>
    <property type="match status" value="1"/>
</dbReference>
<comment type="cofactor">
    <cofactor evidence="1">
        <name>Fe cation</name>
        <dbReference type="ChEBI" id="CHEBI:24875"/>
    </cofactor>
</comment>
<sequence length="386" mass="42238">MQAYNFCTPTAVYFGKGKINVLPEVIKKHGTRVLLVYGGGSIKKQGIYQKIHELLADCQIYELQGVEPNPRITSVRDGAQMCKDHNIEVILAAGGGSVLDCAKAIAAGAKYDGDPWDLVLDNSLVKDALPLCTILTLSATGSEFDWGAVISNLETNEKLALISDHLFPAASILDPSYTYSVSAYQTAAGGCDIMSHIFEQYFVLGSSIVNDGLCESIVRSVMINTKKALEKPDDEQARSELMWASSLACNGICSLGNTPSPWVCHAIEHELSGYYDITHGIGLAILTPRFMRYSLNDSTVKRFANFAVRVMDVTPNDDLYSVANEGIDRLFAFYEEIGVPMHLKDVGIDDKHFEAMAEHAIKFAPLDMAIRPLDKDDVVAILKDCL</sequence>
<evidence type="ECO:0000259" key="5">
    <source>
        <dbReference type="Pfam" id="PF25137"/>
    </source>
</evidence>
<dbReference type="PANTHER" id="PTHR43633">
    <property type="entry name" value="ALCOHOL DEHYDROGENASE YQHD"/>
    <property type="match status" value="1"/>
</dbReference>
<dbReference type="InterPro" id="IPR056798">
    <property type="entry name" value="ADH_Fe_C"/>
</dbReference>
<evidence type="ECO:0000313" key="7">
    <source>
        <dbReference type="Proteomes" id="UP000250086"/>
    </source>
</evidence>
<keyword evidence="7" id="KW-1185">Reference proteome</keyword>
<reference evidence="6 7" key="1">
    <citation type="submission" date="2018-06" db="EMBL/GenBank/DDBJ databases">
        <authorList>
            <consortium name="Pathogen Informatics"/>
            <person name="Doyle S."/>
        </authorList>
    </citation>
    <scope>NUCLEOTIDE SEQUENCE [LARGE SCALE GENOMIC DNA]</scope>
    <source>
        <strain evidence="6 7">NCTC13093</strain>
    </source>
</reference>
<dbReference type="Gene3D" id="1.20.1090.10">
    <property type="entry name" value="Dehydroquinate synthase-like - alpha domain"/>
    <property type="match status" value="1"/>
</dbReference>
<dbReference type="Proteomes" id="UP000250086">
    <property type="component" value="Unassembled WGS sequence"/>
</dbReference>
<evidence type="ECO:0000256" key="1">
    <source>
        <dbReference type="ARBA" id="ARBA00001962"/>
    </source>
</evidence>
<dbReference type="RefSeq" id="WP_113744443.1">
    <property type="nucleotide sequence ID" value="NZ_UAPV01000001.1"/>
</dbReference>
<dbReference type="GO" id="GO:1990362">
    <property type="term" value="F:butanol dehydrogenase (NAD+) activity"/>
    <property type="evidence" value="ECO:0007669"/>
    <property type="project" value="InterPro"/>
</dbReference>
<dbReference type="GO" id="GO:0046872">
    <property type="term" value="F:metal ion binding"/>
    <property type="evidence" value="ECO:0007669"/>
    <property type="project" value="InterPro"/>
</dbReference>
<dbReference type="InterPro" id="IPR001670">
    <property type="entry name" value="ADH_Fe/GldA"/>
</dbReference>
<keyword evidence="3 6" id="KW-0560">Oxidoreductase</keyword>
<accession>A0A2X0WXV2</accession>
<evidence type="ECO:0000259" key="4">
    <source>
        <dbReference type="Pfam" id="PF00465"/>
    </source>
</evidence>
<gene>
    <name evidence="6" type="primary">bdhA_3</name>
    <name evidence="6" type="ORF">NCTC13093_01776</name>
</gene>
<dbReference type="GO" id="GO:0008106">
    <property type="term" value="F:alcohol dehydrogenase (NADP+) activity"/>
    <property type="evidence" value="ECO:0007669"/>
    <property type="project" value="TreeGrafter"/>
</dbReference>
<dbReference type="EMBL" id="UAPV01000001">
    <property type="protein sequence ID" value="SPT70361.1"/>
    <property type="molecule type" value="Genomic_DNA"/>
</dbReference>
<dbReference type="EC" id="1.1.1.-" evidence="6"/>
<dbReference type="InterPro" id="IPR044731">
    <property type="entry name" value="BDH-like"/>
</dbReference>
<dbReference type="GO" id="GO:0005829">
    <property type="term" value="C:cytosol"/>
    <property type="evidence" value="ECO:0007669"/>
    <property type="project" value="TreeGrafter"/>
</dbReference>
<proteinExistence type="inferred from homology"/>
<name>A0A2X0WXV2_9GAMM</name>
<dbReference type="FunFam" id="3.40.50.1970:FF:000003">
    <property type="entry name" value="Alcohol dehydrogenase, iron-containing"/>
    <property type="match status" value="1"/>
</dbReference>
<dbReference type="Pfam" id="PF00465">
    <property type="entry name" value="Fe-ADH"/>
    <property type="match status" value="1"/>
</dbReference>
<feature type="domain" description="Alcohol dehydrogenase iron-type/glycerol dehydrogenase GldA" evidence="4">
    <location>
        <begin position="9"/>
        <end position="175"/>
    </location>
</feature>
<dbReference type="PROSITE" id="PS00060">
    <property type="entry name" value="ADH_IRON_2"/>
    <property type="match status" value="1"/>
</dbReference>
<dbReference type="InterPro" id="IPR018211">
    <property type="entry name" value="ADH_Fe_CS"/>
</dbReference>
<dbReference type="SUPFAM" id="SSF56796">
    <property type="entry name" value="Dehydroquinate synthase-like"/>
    <property type="match status" value="1"/>
</dbReference>
<protein>
    <submittedName>
        <fullName evidence="6">NADH-dependent butanol dehydrogenase A</fullName>
        <ecNumber evidence="6">1.1.1.-</ecNumber>
    </submittedName>
</protein>
<dbReference type="PANTHER" id="PTHR43633:SF1">
    <property type="entry name" value="ALCOHOL DEHYDROGENASE YQHD"/>
    <property type="match status" value="1"/>
</dbReference>
<organism evidence="6 7">
    <name type="scientific">Anaerobiospirillum thomasii</name>
    <dbReference type="NCBI Taxonomy" id="179995"/>
    <lineage>
        <taxon>Bacteria</taxon>
        <taxon>Pseudomonadati</taxon>
        <taxon>Pseudomonadota</taxon>
        <taxon>Gammaproteobacteria</taxon>
        <taxon>Aeromonadales</taxon>
        <taxon>Succinivibrionaceae</taxon>
        <taxon>Anaerobiospirillum</taxon>
    </lineage>
</organism>
<feature type="domain" description="Fe-containing alcohol dehydrogenase-like C-terminal" evidence="5">
    <location>
        <begin position="186"/>
        <end position="384"/>
    </location>
</feature>
<evidence type="ECO:0000256" key="3">
    <source>
        <dbReference type="ARBA" id="ARBA00023002"/>
    </source>
</evidence>
<evidence type="ECO:0000313" key="6">
    <source>
        <dbReference type="EMBL" id="SPT70361.1"/>
    </source>
</evidence>
<evidence type="ECO:0000256" key="2">
    <source>
        <dbReference type="ARBA" id="ARBA00007358"/>
    </source>
</evidence>
<dbReference type="Pfam" id="PF25137">
    <property type="entry name" value="ADH_Fe_C"/>
    <property type="match status" value="1"/>
</dbReference>
<dbReference type="Gene3D" id="3.40.50.1970">
    <property type="match status" value="1"/>
</dbReference>
<dbReference type="GO" id="GO:1990002">
    <property type="term" value="F:methylglyoxal reductase (NADPH) (acetol producing) activity"/>
    <property type="evidence" value="ECO:0007669"/>
    <property type="project" value="TreeGrafter"/>
</dbReference>